<keyword evidence="4" id="KW-1185">Reference proteome</keyword>
<evidence type="ECO:0000259" key="2">
    <source>
        <dbReference type="Pfam" id="PF13309"/>
    </source>
</evidence>
<dbReference type="Pfam" id="PF08348">
    <property type="entry name" value="PAS_6"/>
    <property type="match status" value="1"/>
</dbReference>
<dbReference type="OrthoDB" id="9796595at2"/>
<dbReference type="InterPro" id="IPR039446">
    <property type="entry name" value="DauR-like"/>
</dbReference>
<gene>
    <name evidence="3" type="ORF">CD29_14180</name>
</gene>
<evidence type="ECO:0008006" key="5">
    <source>
        <dbReference type="Google" id="ProtNLM"/>
    </source>
</evidence>
<dbReference type="eggNOG" id="COG2964">
    <property type="taxonomic scope" value="Bacteria"/>
</dbReference>
<dbReference type="Proteomes" id="UP000030416">
    <property type="component" value="Unassembled WGS sequence"/>
</dbReference>
<dbReference type="RefSeq" id="WP_036187931.1">
    <property type="nucleotide sequence ID" value="NZ_AVDA01000017.1"/>
</dbReference>
<reference evidence="3 4" key="1">
    <citation type="submission" date="2014-02" db="EMBL/GenBank/DDBJ databases">
        <title>Draft genome sequence of Lysinibacillus manganicus DSM 26584T.</title>
        <authorList>
            <person name="Zhang F."/>
            <person name="Wang G."/>
            <person name="Zhang L."/>
        </authorList>
    </citation>
    <scope>NUCLEOTIDE SEQUENCE [LARGE SCALE GENOMIC DNA]</scope>
    <source>
        <strain evidence="3 4">DSM 26584</strain>
    </source>
</reference>
<organism evidence="3 4">
    <name type="scientific">Ureibacillus manganicus DSM 26584</name>
    <dbReference type="NCBI Taxonomy" id="1384049"/>
    <lineage>
        <taxon>Bacteria</taxon>
        <taxon>Bacillati</taxon>
        <taxon>Bacillota</taxon>
        <taxon>Bacilli</taxon>
        <taxon>Bacillales</taxon>
        <taxon>Caryophanaceae</taxon>
        <taxon>Ureibacillus</taxon>
    </lineage>
</organism>
<dbReference type="InterPro" id="IPR039445">
    <property type="entry name" value="DauR-like_HTH"/>
</dbReference>
<feature type="domain" description="YheO-like" evidence="1">
    <location>
        <begin position="14"/>
        <end position="118"/>
    </location>
</feature>
<dbReference type="InterPro" id="IPR013559">
    <property type="entry name" value="YheO"/>
</dbReference>
<accession>A0A0A3I4J6</accession>
<sequence>MKKEHETIFDQACRTADTLVAMFGQRCEVAVHDFSNLEESLFYLKGNLTNRKKGAPITNLVLQELKKDDLEIADITNYETILKTGSVLKSSTIFLRDSSNHVIGALCINYDISLLIQISGEIEELLKFNKSEQKTENFYSSVHEVLEDMVNSVLKDFPKAQTLLDMEEKIECVSKLEEKGAFLIKGSVEYLSEVLGVSKFTIYNYLKKIREEKEFSIKE</sequence>
<dbReference type="STRING" id="1384049.CD29_14180"/>
<feature type="domain" description="Transcriptional regulator DauR-like HTH" evidence="2">
    <location>
        <begin position="146"/>
        <end position="207"/>
    </location>
</feature>
<comment type="caution">
    <text evidence="3">The sequence shown here is derived from an EMBL/GenBank/DDBJ whole genome shotgun (WGS) entry which is preliminary data.</text>
</comment>
<evidence type="ECO:0000259" key="1">
    <source>
        <dbReference type="Pfam" id="PF08348"/>
    </source>
</evidence>
<dbReference type="Pfam" id="PF13309">
    <property type="entry name" value="HTH_22"/>
    <property type="match status" value="1"/>
</dbReference>
<evidence type="ECO:0000313" key="3">
    <source>
        <dbReference type="EMBL" id="KGR77603.1"/>
    </source>
</evidence>
<name>A0A0A3I4J6_9BACL</name>
<dbReference type="PANTHER" id="PTHR35568:SF1">
    <property type="entry name" value="TRANSCRIPTIONAL REGULATOR DAUR"/>
    <property type="match status" value="1"/>
</dbReference>
<protein>
    <recommendedName>
        <fullName evidence="5">YheO-like PAS domain protein</fullName>
    </recommendedName>
</protein>
<evidence type="ECO:0000313" key="4">
    <source>
        <dbReference type="Proteomes" id="UP000030416"/>
    </source>
</evidence>
<dbReference type="PANTHER" id="PTHR35568">
    <property type="entry name" value="TRANSCRIPTIONAL REGULATOR DAUR"/>
    <property type="match status" value="1"/>
</dbReference>
<proteinExistence type="predicted"/>
<dbReference type="EMBL" id="JPVN01000017">
    <property type="protein sequence ID" value="KGR77603.1"/>
    <property type="molecule type" value="Genomic_DNA"/>
</dbReference>
<dbReference type="AlphaFoldDB" id="A0A0A3I4J6"/>